<dbReference type="PANTHER" id="PTHR48011">
    <property type="entry name" value="CCR4-NOT TRANSCRIPTIONAL COMPLEX SUBUNIT CAF120-RELATED"/>
    <property type="match status" value="1"/>
</dbReference>
<dbReference type="EMBL" id="CYKH01001801">
    <property type="protein sequence ID" value="CUG90181.1"/>
    <property type="molecule type" value="Genomic_DNA"/>
</dbReference>
<dbReference type="InterPro" id="IPR011009">
    <property type="entry name" value="Kinase-like_dom_sf"/>
</dbReference>
<evidence type="ECO:0000313" key="4">
    <source>
        <dbReference type="Proteomes" id="UP000051952"/>
    </source>
</evidence>
<feature type="compositionally biased region" description="Polar residues" evidence="1">
    <location>
        <begin position="90"/>
        <end position="100"/>
    </location>
</feature>
<evidence type="ECO:0000256" key="1">
    <source>
        <dbReference type="SAM" id="MobiDB-lite"/>
    </source>
</evidence>
<feature type="region of interest" description="Disordered" evidence="1">
    <location>
        <begin position="1"/>
        <end position="110"/>
    </location>
</feature>
<keyword evidence="4" id="KW-1185">Reference proteome</keyword>
<dbReference type="GO" id="GO:0007165">
    <property type="term" value="P:signal transduction"/>
    <property type="evidence" value="ECO:0007669"/>
    <property type="project" value="TreeGrafter"/>
</dbReference>
<gene>
    <name evidence="3" type="ORF">BSAL_25400</name>
</gene>
<keyword evidence="3" id="KW-0418">Kinase</keyword>
<organism evidence="3 4">
    <name type="scientific">Bodo saltans</name>
    <name type="common">Flagellated protozoan</name>
    <dbReference type="NCBI Taxonomy" id="75058"/>
    <lineage>
        <taxon>Eukaryota</taxon>
        <taxon>Discoba</taxon>
        <taxon>Euglenozoa</taxon>
        <taxon>Kinetoplastea</taxon>
        <taxon>Metakinetoplastina</taxon>
        <taxon>Eubodonida</taxon>
        <taxon>Bodonidae</taxon>
        <taxon>Bodo</taxon>
    </lineage>
</organism>
<evidence type="ECO:0000313" key="3">
    <source>
        <dbReference type="EMBL" id="CUG90181.1"/>
    </source>
</evidence>
<name>A0A0S4JIJ9_BODSA</name>
<dbReference type="Pfam" id="PF00069">
    <property type="entry name" value="Pkinase"/>
    <property type="match status" value="2"/>
</dbReference>
<evidence type="ECO:0000259" key="2">
    <source>
        <dbReference type="PROSITE" id="PS50011"/>
    </source>
</evidence>
<feature type="region of interest" description="Disordered" evidence="1">
    <location>
        <begin position="830"/>
        <end position="865"/>
    </location>
</feature>
<dbReference type="OrthoDB" id="5979581at2759"/>
<reference evidence="4" key="1">
    <citation type="submission" date="2015-09" db="EMBL/GenBank/DDBJ databases">
        <authorList>
            <consortium name="Pathogen Informatics"/>
        </authorList>
    </citation>
    <scope>NUCLEOTIDE SEQUENCE [LARGE SCALE GENOMIC DNA]</scope>
    <source>
        <strain evidence="4">Lake Konstanz</strain>
    </source>
</reference>
<dbReference type="SUPFAM" id="SSF56112">
    <property type="entry name" value="Protein kinase-like (PK-like)"/>
    <property type="match status" value="1"/>
</dbReference>
<keyword evidence="3" id="KW-0808">Transferase</keyword>
<dbReference type="InterPro" id="IPR052751">
    <property type="entry name" value="Plant_MAPKKK"/>
</dbReference>
<feature type="compositionally biased region" description="Low complexity" evidence="1">
    <location>
        <begin position="1"/>
        <end position="16"/>
    </location>
</feature>
<feature type="region of interest" description="Disordered" evidence="1">
    <location>
        <begin position="463"/>
        <end position="497"/>
    </location>
</feature>
<dbReference type="Proteomes" id="UP000051952">
    <property type="component" value="Unassembled WGS sequence"/>
</dbReference>
<dbReference type="SMART" id="SM00220">
    <property type="entry name" value="S_TKc"/>
    <property type="match status" value="1"/>
</dbReference>
<dbReference type="InterPro" id="IPR000719">
    <property type="entry name" value="Prot_kinase_dom"/>
</dbReference>
<sequence length="1086" mass="116412">MGCSNSKTVKTSSSPSKTKHRSPNNGANKYQRKDGPLQGVVGEEIPHVSISELGNQEDLHDGSVDSSANGARPHLRQKKKSKNNKNGGSTTQRLSDSNPAAVSDDEPFQPMVAVTKRSLSELKRLRTGDKVRTWQAGGDADQQNSSLANLNLLLGGGAENNDSNSGAAAPKKQGSGLPGGAAHQRSLSNARGGPDDGTNFYGVQRPQQQMSNGLKANDDDGGNSSTESAKADLLHWEKRISALASRRHVVVPQQKHQPKQQQQVATIDSASPHLIGVVNDLSFANTTVTTNASPLLAMTATVKSLGATHQNQQQQQQQQKFVVVAKVNNPTTGINLVYRKSEQVIGVGSSATVYLGSVTTTVGAPVIQQTSAATSSSSPQLQQQQQTRKFLTAVKEILVSPPAILMESPSGEQLTTQQKETAVDAIRTTQDVVQMLRLEFRLLKSLDACPQVVRVLHVAVTQPDGSGGGGEQQQQQEQQAQKATVSGGGATAAISDSQQPVVNLGPFPNHFRPQRARMFLEYVRHGTLTNEVRRISSLFHIPALSELRLPASPAVNISPSAGLLVASPLGNAVSPVSISSSCGGGFPRQQNLTYPAPSSTGDSEPRLHELMVRAYMRDVLLGLAYLHENGCIHRDVKPQNILVHSLVEEMFDTYFPICLDDDIVKYTVPCEVDSDVENFEEALYRPKKPSYLNQLNLLSNNNAAALDGAGAAAGSADNKNVKNDADLHPSAVVEDAAALPAVVVKTKNPNTSIDSGDSNLDDKQAQMRLADVEAIVAESCRTPTDSKKDKKNKKKNATIVVATTAEQLQQSDNLLGGKHRGSHYALDGLVPVSPNEDATTAPAASAERKGPTGANPTDDDAAAAASSTATTIVVLASGDDNGNGTVKTINRRSVKYHHPNHRQKHKTLIKLSDFGSARWTIPTDAEQGEGGAAGFLRDTMTAGCKTTMNVVGTAPYMSPEAIRGRFTAASDIWSFGITFLELLLPVSTNSALPSVGGAAVWRHKLMARDSFQLILQIASLQEPDHVPELPLHISPEARDMLRKCFAMRPGDRPTAVELLNSTYFASTWWLTRRLKRGEIEPLWQKK</sequence>
<dbReference type="GO" id="GO:0005524">
    <property type="term" value="F:ATP binding"/>
    <property type="evidence" value="ECO:0007669"/>
    <property type="project" value="InterPro"/>
</dbReference>
<accession>A0A0S4JIJ9</accession>
<feature type="compositionally biased region" description="Basic residues" evidence="1">
    <location>
        <begin position="73"/>
        <end position="83"/>
    </location>
</feature>
<dbReference type="PANTHER" id="PTHR48011:SF4">
    <property type="entry name" value="MITOGEN-ACTIVATED PROTEIN KINASE KINASE KINASE 19"/>
    <property type="match status" value="1"/>
</dbReference>
<dbReference type="PROSITE" id="PS50011">
    <property type="entry name" value="PROTEIN_KINASE_DOM"/>
    <property type="match status" value="1"/>
</dbReference>
<proteinExistence type="predicted"/>
<dbReference type="GO" id="GO:0004672">
    <property type="term" value="F:protein kinase activity"/>
    <property type="evidence" value="ECO:0007669"/>
    <property type="project" value="InterPro"/>
</dbReference>
<dbReference type="AlphaFoldDB" id="A0A0S4JIJ9"/>
<dbReference type="InterPro" id="IPR008271">
    <property type="entry name" value="Ser/Thr_kinase_AS"/>
</dbReference>
<dbReference type="Gene3D" id="1.10.510.10">
    <property type="entry name" value="Transferase(Phosphotransferase) domain 1"/>
    <property type="match status" value="2"/>
</dbReference>
<feature type="domain" description="Protein kinase" evidence="2">
    <location>
        <begin position="339"/>
        <end position="1064"/>
    </location>
</feature>
<feature type="region of interest" description="Disordered" evidence="1">
    <location>
        <begin position="158"/>
        <end position="203"/>
    </location>
</feature>
<dbReference type="PROSITE" id="PS00108">
    <property type="entry name" value="PROTEIN_KINASE_ST"/>
    <property type="match status" value="1"/>
</dbReference>
<dbReference type="VEuPathDB" id="TriTrypDB:BSAL_25400"/>
<protein>
    <submittedName>
        <fullName evidence="3">Protein kinase, putative</fullName>
    </submittedName>
</protein>